<comment type="catalytic activity">
    <reaction evidence="11">
        <text>O-(5'-adenylyl)-L-tyrosyl-[protein] + ATP = O-[5'-(adenylyl-(5'-&gt;3')-adenylyl)]-L-tyrosyl-[protein] + diphosphate</text>
        <dbReference type="Rhea" id="RHEA:66528"/>
        <dbReference type="Rhea" id="RHEA-COMP:13846"/>
        <dbReference type="Rhea" id="RHEA-COMP:17046"/>
        <dbReference type="ChEBI" id="CHEBI:30616"/>
        <dbReference type="ChEBI" id="CHEBI:33019"/>
        <dbReference type="ChEBI" id="CHEBI:83624"/>
        <dbReference type="ChEBI" id="CHEBI:167160"/>
    </reaction>
</comment>
<evidence type="ECO:0000256" key="10">
    <source>
        <dbReference type="ARBA" id="ARBA00038276"/>
    </source>
</evidence>
<gene>
    <name evidence="15" type="ORF">R6Y95_07755</name>
</gene>
<comment type="catalytic activity">
    <reaction evidence="12">
        <text>L-tyrosyl-[protein] + ATP = O-(5'-adenylyl)-L-tyrosyl-[protein] + diphosphate</text>
        <dbReference type="Rhea" id="RHEA:54288"/>
        <dbReference type="Rhea" id="RHEA-COMP:10136"/>
        <dbReference type="Rhea" id="RHEA-COMP:13846"/>
        <dbReference type="ChEBI" id="CHEBI:30616"/>
        <dbReference type="ChEBI" id="CHEBI:33019"/>
        <dbReference type="ChEBI" id="CHEBI:46858"/>
        <dbReference type="ChEBI" id="CHEBI:83624"/>
        <dbReference type="EC" id="2.7.7.108"/>
    </reaction>
</comment>
<dbReference type="GO" id="GO:0046872">
    <property type="term" value="F:metal ion binding"/>
    <property type="evidence" value="ECO:0007669"/>
    <property type="project" value="UniProtKB-KW"/>
</dbReference>
<dbReference type="Pfam" id="PF01909">
    <property type="entry name" value="NTP_transf_2"/>
    <property type="match status" value="1"/>
</dbReference>
<feature type="region of interest" description="Disordered" evidence="13">
    <location>
        <begin position="1"/>
        <end position="31"/>
    </location>
</feature>
<evidence type="ECO:0000256" key="1">
    <source>
        <dbReference type="ARBA" id="ARBA00001946"/>
    </source>
</evidence>
<dbReference type="InterPro" id="IPR052038">
    <property type="entry name" value="Type-VII_TA_antitoxin"/>
</dbReference>
<keyword evidence="2" id="KW-1277">Toxin-antitoxin system</keyword>
<dbReference type="EC" id="2.7.7.108" evidence="9"/>
<evidence type="ECO:0000256" key="12">
    <source>
        <dbReference type="ARBA" id="ARBA00048696"/>
    </source>
</evidence>
<evidence type="ECO:0000256" key="7">
    <source>
        <dbReference type="ARBA" id="ARBA00022840"/>
    </source>
</evidence>
<reference evidence="15 16" key="1">
    <citation type="submission" date="2023-10" db="EMBL/GenBank/DDBJ databases">
        <title>The complete genome sequence of Methanoculleus palmolei DSM 4273.</title>
        <authorList>
            <person name="Lai S.-J."/>
            <person name="You Y.-T."/>
            <person name="Chen S.-C."/>
        </authorList>
    </citation>
    <scope>NUCLEOTIDE SEQUENCE [LARGE SCALE GENOMIC DNA]</scope>
    <source>
        <strain evidence="15 16">DSM 4273</strain>
    </source>
</reference>
<dbReference type="GO" id="GO:0005524">
    <property type="term" value="F:ATP binding"/>
    <property type="evidence" value="ECO:0007669"/>
    <property type="project" value="UniProtKB-KW"/>
</dbReference>
<keyword evidence="7" id="KW-0067">ATP-binding</keyword>
<comment type="similarity">
    <text evidence="10">Belongs to the MntA antitoxin family.</text>
</comment>
<evidence type="ECO:0000256" key="8">
    <source>
        <dbReference type="ARBA" id="ARBA00022842"/>
    </source>
</evidence>
<dbReference type="InterPro" id="IPR043519">
    <property type="entry name" value="NT_sf"/>
</dbReference>
<evidence type="ECO:0000256" key="13">
    <source>
        <dbReference type="SAM" id="MobiDB-lite"/>
    </source>
</evidence>
<accession>A0ABD8A755</accession>
<evidence type="ECO:0000256" key="4">
    <source>
        <dbReference type="ARBA" id="ARBA00022695"/>
    </source>
</evidence>
<dbReference type="AlphaFoldDB" id="A0ABD8A755"/>
<evidence type="ECO:0000313" key="16">
    <source>
        <dbReference type="Proteomes" id="UP001626603"/>
    </source>
</evidence>
<comment type="cofactor">
    <cofactor evidence="1">
        <name>Mg(2+)</name>
        <dbReference type="ChEBI" id="CHEBI:18420"/>
    </cofactor>
</comment>
<organism evidence="15 16">
    <name type="scientific">Methanoculleus palmolei</name>
    <dbReference type="NCBI Taxonomy" id="72612"/>
    <lineage>
        <taxon>Archaea</taxon>
        <taxon>Methanobacteriati</taxon>
        <taxon>Methanobacteriota</taxon>
        <taxon>Stenosarchaea group</taxon>
        <taxon>Methanomicrobia</taxon>
        <taxon>Methanomicrobiales</taxon>
        <taxon>Methanomicrobiaceae</taxon>
        <taxon>Methanoculleus</taxon>
    </lineage>
</organism>
<sequence>MSNQGDGTRTNYRKRDATMTTPPDSTKKTPSVARLEKMLPVLRERFGVIKIGIFGSTARGEERFDSDVDILVELSPEHLTFRNFTALADFLEEVYGRRVDLVTVGGLDPLIRQDVESEVIWCQLPRPIGRGLQPGSIGITRLQFNVREG</sequence>
<evidence type="ECO:0000256" key="3">
    <source>
        <dbReference type="ARBA" id="ARBA00022679"/>
    </source>
</evidence>
<feature type="compositionally biased region" description="Low complexity" evidence="13">
    <location>
        <begin position="18"/>
        <end position="31"/>
    </location>
</feature>
<dbReference type="PANTHER" id="PTHR33571:SF14">
    <property type="entry name" value="PROTEIN ADENYLYLTRANSFERASE MJ0435-RELATED"/>
    <property type="match status" value="1"/>
</dbReference>
<dbReference type="GO" id="GO:0070733">
    <property type="term" value="F:AMPylase activity"/>
    <property type="evidence" value="ECO:0007669"/>
    <property type="project" value="UniProtKB-EC"/>
</dbReference>
<keyword evidence="16" id="KW-1185">Reference proteome</keyword>
<evidence type="ECO:0000256" key="6">
    <source>
        <dbReference type="ARBA" id="ARBA00022741"/>
    </source>
</evidence>
<keyword evidence="4" id="KW-0548">Nucleotidyltransferase</keyword>
<proteinExistence type="inferred from homology"/>
<evidence type="ECO:0000313" key="15">
    <source>
        <dbReference type="EMBL" id="WOX55356.1"/>
    </source>
</evidence>
<dbReference type="PANTHER" id="PTHR33571">
    <property type="entry name" value="SSL8005 PROTEIN"/>
    <property type="match status" value="1"/>
</dbReference>
<evidence type="ECO:0000256" key="11">
    <source>
        <dbReference type="ARBA" id="ARBA00047518"/>
    </source>
</evidence>
<feature type="domain" description="Polymerase nucleotidyl transferase" evidence="14">
    <location>
        <begin position="35"/>
        <end position="122"/>
    </location>
</feature>
<dbReference type="InterPro" id="IPR002934">
    <property type="entry name" value="Polymerase_NTP_transf_dom"/>
</dbReference>
<keyword evidence="8" id="KW-0460">Magnesium</keyword>
<dbReference type="CDD" id="cd05403">
    <property type="entry name" value="NT_KNTase_like"/>
    <property type="match status" value="1"/>
</dbReference>
<dbReference type="SUPFAM" id="SSF81301">
    <property type="entry name" value="Nucleotidyltransferase"/>
    <property type="match status" value="1"/>
</dbReference>
<evidence type="ECO:0000256" key="2">
    <source>
        <dbReference type="ARBA" id="ARBA00022649"/>
    </source>
</evidence>
<dbReference type="Gene3D" id="3.30.460.10">
    <property type="entry name" value="Beta Polymerase, domain 2"/>
    <property type="match status" value="1"/>
</dbReference>
<keyword evidence="3" id="KW-0808">Transferase</keyword>
<protein>
    <recommendedName>
        <fullName evidence="9">protein adenylyltransferase</fullName>
        <ecNumber evidence="9">2.7.7.108</ecNumber>
    </recommendedName>
</protein>
<evidence type="ECO:0000256" key="9">
    <source>
        <dbReference type="ARBA" id="ARBA00034531"/>
    </source>
</evidence>
<keyword evidence="5" id="KW-0479">Metal-binding</keyword>
<evidence type="ECO:0000256" key="5">
    <source>
        <dbReference type="ARBA" id="ARBA00022723"/>
    </source>
</evidence>
<feature type="compositionally biased region" description="Polar residues" evidence="13">
    <location>
        <begin position="1"/>
        <end position="10"/>
    </location>
</feature>
<evidence type="ECO:0000259" key="14">
    <source>
        <dbReference type="Pfam" id="PF01909"/>
    </source>
</evidence>
<keyword evidence="6" id="KW-0547">Nucleotide-binding</keyword>
<name>A0ABD8A755_9EURY</name>
<dbReference type="Proteomes" id="UP001626603">
    <property type="component" value="Chromosome"/>
</dbReference>
<dbReference type="EMBL" id="CP137641">
    <property type="protein sequence ID" value="WOX55356.1"/>
    <property type="molecule type" value="Genomic_DNA"/>
</dbReference>